<dbReference type="SUPFAM" id="SSF53335">
    <property type="entry name" value="S-adenosyl-L-methionine-dependent methyltransferases"/>
    <property type="match status" value="1"/>
</dbReference>
<dbReference type="RefSeq" id="WP_150862513.1">
    <property type="nucleotide sequence ID" value="NZ_VYXP01000001.1"/>
</dbReference>
<dbReference type="InterPro" id="IPR029063">
    <property type="entry name" value="SAM-dependent_MTases_sf"/>
</dbReference>
<dbReference type="Gene3D" id="3.40.50.150">
    <property type="entry name" value="Vaccinia Virus protein VP39"/>
    <property type="match status" value="1"/>
</dbReference>
<dbReference type="PANTHER" id="PTHR43317">
    <property type="entry name" value="THERMOSPERMINE SYNTHASE ACAULIS5"/>
    <property type="match status" value="1"/>
</dbReference>
<comment type="caution">
    <text evidence="2">The sequence shown here is derived from an EMBL/GenBank/DDBJ whole genome shotgun (WGS) entry which is preliminary data.</text>
</comment>
<evidence type="ECO:0000313" key="2">
    <source>
        <dbReference type="EMBL" id="KAA9134158.1"/>
    </source>
</evidence>
<name>A0A5N0TI45_9GAMM</name>
<proteinExistence type="predicted"/>
<protein>
    <recommendedName>
        <fullName evidence="4">Spermidine synthase</fullName>
    </recommendedName>
</protein>
<sequence length="224" mass="23926">MRHWTKLGEAPIPGTAKRLDLHQGKDDFFIHISGSTELMNSRKHGSEDALGELVCVGLARQRDARVLVGGLGMGFTLAAVLKTVGEGAEVTVAELIPEVVDWNRGPLGERAGRPLDDPRTRVFIGDVADLLRSGDARFDAIALDVDNGPEGLTQDGNDWIYSPAGLAATRAALAPGGRVAYWSAGPDAAFGRLLGRAGYRVDEKQVYAHGSKGTRHTIWLAHPG</sequence>
<dbReference type="PANTHER" id="PTHR43317:SF3">
    <property type="entry name" value="BLR2883 PROTEIN"/>
    <property type="match status" value="1"/>
</dbReference>
<reference evidence="2 3" key="1">
    <citation type="submission" date="2019-09" db="EMBL/GenBank/DDBJ databases">
        <title>Wenzhouxiangella sp. Genome sequencing and assembly.</title>
        <authorList>
            <person name="Zhang R."/>
        </authorList>
    </citation>
    <scope>NUCLEOTIDE SEQUENCE [LARGE SCALE GENOMIC DNA]</scope>
    <source>
        <strain evidence="2 3">W260</strain>
    </source>
</reference>
<dbReference type="Proteomes" id="UP000325372">
    <property type="component" value="Unassembled WGS sequence"/>
</dbReference>
<dbReference type="GO" id="GO:0006596">
    <property type="term" value="P:polyamine biosynthetic process"/>
    <property type="evidence" value="ECO:0007669"/>
    <property type="project" value="UniProtKB-KW"/>
</dbReference>
<gene>
    <name evidence="2" type="ORF">F3N42_01030</name>
</gene>
<evidence type="ECO:0008006" key="4">
    <source>
        <dbReference type="Google" id="ProtNLM"/>
    </source>
</evidence>
<accession>A0A5N0TI45</accession>
<dbReference type="AlphaFoldDB" id="A0A5N0TI45"/>
<keyword evidence="1" id="KW-0620">Polyamine biosynthesis</keyword>
<keyword evidence="3" id="KW-1185">Reference proteome</keyword>
<evidence type="ECO:0000313" key="3">
    <source>
        <dbReference type="Proteomes" id="UP000325372"/>
    </source>
</evidence>
<dbReference type="EMBL" id="VYXP01000001">
    <property type="protein sequence ID" value="KAA9134158.1"/>
    <property type="molecule type" value="Genomic_DNA"/>
</dbReference>
<evidence type="ECO:0000256" key="1">
    <source>
        <dbReference type="ARBA" id="ARBA00023115"/>
    </source>
</evidence>
<dbReference type="Pfam" id="PF01564">
    <property type="entry name" value="Spermine_synth"/>
    <property type="match status" value="1"/>
</dbReference>
<organism evidence="2 3">
    <name type="scientific">Marinihelvus fidelis</name>
    <dbReference type="NCBI Taxonomy" id="2613842"/>
    <lineage>
        <taxon>Bacteria</taxon>
        <taxon>Pseudomonadati</taxon>
        <taxon>Pseudomonadota</taxon>
        <taxon>Gammaproteobacteria</taxon>
        <taxon>Chromatiales</taxon>
        <taxon>Wenzhouxiangellaceae</taxon>
        <taxon>Marinihelvus</taxon>
    </lineage>
</organism>